<comment type="pathway">
    <text evidence="2">Amino-acid biosynthesis; L-arginine biosynthesis; L-arginine from L-ornithine and carbamoyl phosphate: step 3/3.</text>
</comment>
<evidence type="ECO:0000259" key="6">
    <source>
        <dbReference type="Pfam" id="PF00206"/>
    </source>
</evidence>
<evidence type="ECO:0000256" key="4">
    <source>
        <dbReference type="ARBA" id="ARBA00022571"/>
    </source>
</evidence>
<feature type="domain" description="Argininosuccinate lyase C-terminal" evidence="7">
    <location>
        <begin position="342"/>
        <end position="420"/>
    </location>
</feature>
<dbReference type="PRINTS" id="PR00145">
    <property type="entry name" value="ARGSUCLYASE"/>
</dbReference>
<dbReference type="Gene3D" id="1.10.275.10">
    <property type="entry name" value="Fumarase/aspartase (N-terminal domain)"/>
    <property type="match status" value="1"/>
</dbReference>
<dbReference type="PANTHER" id="PTHR43814:SF1">
    <property type="entry name" value="ARGININOSUCCINATE LYASE"/>
    <property type="match status" value="1"/>
</dbReference>
<keyword evidence="9" id="KW-1185">Reference proteome</keyword>
<proteinExistence type="predicted"/>
<comment type="caution">
    <text evidence="8">The sequence shown here is derived from an EMBL/GenBank/DDBJ whole genome shotgun (WGS) entry which is preliminary data.</text>
</comment>
<dbReference type="EC" id="4.3.2.1" evidence="3"/>
<keyword evidence="4" id="KW-0028">Amino-acid biosynthesis</keyword>
<evidence type="ECO:0000259" key="7">
    <source>
        <dbReference type="Pfam" id="PF14698"/>
    </source>
</evidence>
<dbReference type="PANTHER" id="PTHR43814">
    <property type="entry name" value="ARGININOSUCCINATE LYASE"/>
    <property type="match status" value="1"/>
</dbReference>
<protein>
    <recommendedName>
        <fullName evidence="3">argininosuccinate lyase</fullName>
        <ecNumber evidence="3">4.3.2.1</ecNumber>
    </recommendedName>
</protein>
<evidence type="ECO:0000256" key="5">
    <source>
        <dbReference type="ARBA" id="ARBA00023239"/>
    </source>
</evidence>
<evidence type="ECO:0000256" key="1">
    <source>
        <dbReference type="ARBA" id="ARBA00000985"/>
    </source>
</evidence>
<name>A0ABS2GTP2_9BURK</name>
<evidence type="ECO:0000256" key="2">
    <source>
        <dbReference type="ARBA" id="ARBA00004941"/>
    </source>
</evidence>
<dbReference type="GO" id="GO:0016829">
    <property type="term" value="F:lyase activity"/>
    <property type="evidence" value="ECO:0007669"/>
    <property type="project" value="UniProtKB-KW"/>
</dbReference>
<organism evidence="8 9">
    <name type="scientific">Parasutterella secunda</name>
    <dbReference type="NCBI Taxonomy" id="626947"/>
    <lineage>
        <taxon>Bacteria</taxon>
        <taxon>Pseudomonadati</taxon>
        <taxon>Pseudomonadota</taxon>
        <taxon>Betaproteobacteria</taxon>
        <taxon>Burkholderiales</taxon>
        <taxon>Sutterellaceae</taxon>
        <taxon>Parasutterella</taxon>
    </lineage>
</organism>
<dbReference type="InterPro" id="IPR024083">
    <property type="entry name" value="Fumarase/histidase_N"/>
</dbReference>
<accession>A0ABS2GTP2</accession>
<dbReference type="Pfam" id="PF00206">
    <property type="entry name" value="Lyase_1"/>
    <property type="match status" value="1"/>
</dbReference>
<dbReference type="Gene3D" id="1.10.40.30">
    <property type="entry name" value="Fumarase/aspartase (C-terminal domain)"/>
    <property type="match status" value="1"/>
</dbReference>
<dbReference type="Gene3D" id="1.20.200.10">
    <property type="entry name" value="Fumarase/aspartase (Central domain)"/>
    <property type="match status" value="1"/>
</dbReference>
<dbReference type="EMBL" id="JACJKX010000003">
    <property type="protein sequence ID" value="MBM6928218.1"/>
    <property type="molecule type" value="Genomic_DNA"/>
</dbReference>
<evidence type="ECO:0000256" key="3">
    <source>
        <dbReference type="ARBA" id="ARBA00012338"/>
    </source>
</evidence>
<reference evidence="8 9" key="1">
    <citation type="journal article" date="2021" name="Sci. Rep.">
        <title>The distribution of antibiotic resistance genes in chicken gut microbiota commensals.</title>
        <authorList>
            <person name="Juricova H."/>
            <person name="Matiasovicova J."/>
            <person name="Kubasova T."/>
            <person name="Cejkova D."/>
            <person name="Rychlik I."/>
        </authorList>
    </citation>
    <scope>NUCLEOTIDE SEQUENCE [LARGE SCALE GENOMIC DNA]</scope>
    <source>
        <strain evidence="8 9">An562</strain>
    </source>
</reference>
<sequence>MVRDEFYWLSQINKATIIANSAGGLLKPELARTAALALKTVIESGSEAANRVKRVIDFEPKLIAAAGSSEVTEIHIGRSSQDMHSTFRVAIMRDEVIGVARSLEAVIDRLLEMARAHQDTVMPSYTNGVAAQPTTFAHYLLGYVEGFKRDRVRLSQFFSRLNYCPMGACVLNGTGWPLNRKLMAKLLGFHAPIRNAFDATQISMVDLPVEFAQIQASIALHIGEMIADIMVQYAQPRPWILLSEGNGNTYVSSAMPQKRNPGLLISCRGNASDVVSEAALVVTRAHNVPSGMIDGKSVKVNAALAQESIKTMERFVKILNALVVNKDRALEELSLDWTASQEIADRLMSEYGLPFRVGHHVASGMVSFARANGILPLTFPYTEMKRIYAETVQKEMPGFSTECPMSEEEFKASLDPRQIIARRKTEGSANPEEVAKMIAELTSEMAILKEDTMMKAAKIDQAMADLDSQFEPFTADKIEEKDE</sequence>
<dbReference type="Pfam" id="PF14698">
    <property type="entry name" value="ASL_C2"/>
    <property type="match status" value="1"/>
</dbReference>
<evidence type="ECO:0000313" key="8">
    <source>
        <dbReference type="EMBL" id="MBM6928218.1"/>
    </source>
</evidence>
<keyword evidence="5 8" id="KW-0456">Lyase</keyword>
<dbReference type="InterPro" id="IPR029419">
    <property type="entry name" value="Arg_succ_lyase_C"/>
</dbReference>
<dbReference type="SUPFAM" id="SSF48557">
    <property type="entry name" value="L-aspartase-like"/>
    <property type="match status" value="1"/>
</dbReference>
<evidence type="ECO:0000313" key="9">
    <source>
        <dbReference type="Proteomes" id="UP000777002"/>
    </source>
</evidence>
<feature type="domain" description="Fumarate lyase N-terminal" evidence="6">
    <location>
        <begin position="38"/>
        <end position="274"/>
    </location>
</feature>
<dbReference type="Proteomes" id="UP000777002">
    <property type="component" value="Unassembled WGS sequence"/>
</dbReference>
<gene>
    <name evidence="8" type="ORF">H5985_02895</name>
</gene>
<dbReference type="InterPro" id="IPR009049">
    <property type="entry name" value="Argininosuccinate_lyase"/>
</dbReference>
<dbReference type="InterPro" id="IPR022761">
    <property type="entry name" value="Fumarate_lyase_N"/>
</dbReference>
<comment type="catalytic activity">
    <reaction evidence="1">
        <text>2-(N(omega)-L-arginino)succinate = fumarate + L-arginine</text>
        <dbReference type="Rhea" id="RHEA:24020"/>
        <dbReference type="ChEBI" id="CHEBI:29806"/>
        <dbReference type="ChEBI" id="CHEBI:32682"/>
        <dbReference type="ChEBI" id="CHEBI:57472"/>
        <dbReference type="EC" id="4.3.2.1"/>
    </reaction>
</comment>
<dbReference type="PRINTS" id="PR00149">
    <property type="entry name" value="FUMRATELYASE"/>
</dbReference>
<dbReference type="RefSeq" id="WP_205049819.1">
    <property type="nucleotide sequence ID" value="NZ_JACJKX010000003.1"/>
</dbReference>
<dbReference type="InterPro" id="IPR000362">
    <property type="entry name" value="Fumarate_lyase_fam"/>
</dbReference>
<dbReference type="InterPro" id="IPR008948">
    <property type="entry name" value="L-Aspartase-like"/>
</dbReference>
<keyword evidence="4" id="KW-0055">Arginine biosynthesis</keyword>